<dbReference type="PANTHER" id="PTHR30136">
    <property type="entry name" value="HELIX-TURN-HELIX TRANSCRIPTIONAL REGULATOR, ICLR FAMILY"/>
    <property type="match status" value="1"/>
</dbReference>
<feature type="domain" description="IclR-ED" evidence="5">
    <location>
        <begin position="69"/>
        <end position="249"/>
    </location>
</feature>
<dbReference type="InterPro" id="IPR050707">
    <property type="entry name" value="HTH_MetabolicPath_Reg"/>
</dbReference>
<dbReference type="GO" id="GO:0045892">
    <property type="term" value="P:negative regulation of DNA-templated transcription"/>
    <property type="evidence" value="ECO:0007669"/>
    <property type="project" value="TreeGrafter"/>
</dbReference>
<evidence type="ECO:0000259" key="5">
    <source>
        <dbReference type="PROSITE" id="PS51078"/>
    </source>
</evidence>
<dbReference type="Pfam" id="PF09339">
    <property type="entry name" value="HTH_IclR"/>
    <property type="match status" value="1"/>
</dbReference>
<keyword evidence="1" id="KW-0805">Transcription regulation</keyword>
<evidence type="ECO:0000256" key="3">
    <source>
        <dbReference type="ARBA" id="ARBA00023163"/>
    </source>
</evidence>
<dbReference type="InterPro" id="IPR036388">
    <property type="entry name" value="WH-like_DNA-bd_sf"/>
</dbReference>
<dbReference type="SMART" id="SM00346">
    <property type="entry name" value="HTH_ICLR"/>
    <property type="match status" value="1"/>
</dbReference>
<dbReference type="InterPro" id="IPR005471">
    <property type="entry name" value="Tscrpt_reg_IclR_N"/>
</dbReference>
<dbReference type="AlphaFoldDB" id="A0A926EWR3"/>
<sequence>MEEQYNIRSIERALNILKCFNENRTEIGLLEFAEMLSLNKSTVFRILTNLNNCGFVDVNAEGKYILGSEIIRLGNIRHENDLLKAEAIKILNELQTLTNETVILIRYNNYKATCIDKIESSNDLKIVSEIGRNIPMLKGASGKVIAAHLSESELERCFAIQQNLFNYRDDLNILKDEFKTIRENGYCLTTSEVDAGVTAFAVPIFGAAGSVIGSVSIAGPNFRFNDEVIISIKDRVLNRIYKLSQKMGYKQVQA</sequence>
<evidence type="ECO:0000259" key="4">
    <source>
        <dbReference type="PROSITE" id="PS51077"/>
    </source>
</evidence>
<evidence type="ECO:0000256" key="2">
    <source>
        <dbReference type="ARBA" id="ARBA00023125"/>
    </source>
</evidence>
<evidence type="ECO:0000256" key="1">
    <source>
        <dbReference type="ARBA" id="ARBA00023015"/>
    </source>
</evidence>
<dbReference type="GO" id="GO:0003700">
    <property type="term" value="F:DNA-binding transcription factor activity"/>
    <property type="evidence" value="ECO:0007669"/>
    <property type="project" value="TreeGrafter"/>
</dbReference>
<comment type="caution">
    <text evidence="6">The sequence shown here is derived from an EMBL/GenBank/DDBJ whole genome shotgun (WGS) entry which is preliminary data.</text>
</comment>
<keyword evidence="7" id="KW-1185">Reference proteome</keyword>
<dbReference type="Pfam" id="PF01614">
    <property type="entry name" value="IclR_C"/>
    <property type="match status" value="1"/>
</dbReference>
<name>A0A926EWR3_9FIRM</name>
<evidence type="ECO:0000313" key="6">
    <source>
        <dbReference type="EMBL" id="MBC8588947.1"/>
    </source>
</evidence>
<dbReference type="PROSITE" id="PS51077">
    <property type="entry name" value="HTH_ICLR"/>
    <property type="match status" value="1"/>
</dbReference>
<dbReference type="InterPro" id="IPR036390">
    <property type="entry name" value="WH_DNA-bd_sf"/>
</dbReference>
<accession>A0A926EWR3</accession>
<dbReference type="SUPFAM" id="SSF55781">
    <property type="entry name" value="GAF domain-like"/>
    <property type="match status" value="1"/>
</dbReference>
<dbReference type="RefSeq" id="WP_262430405.1">
    <property type="nucleotide sequence ID" value="NZ_JACRTG010000029.1"/>
</dbReference>
<dbReference type="Proteomes" id="UP000601171">
    <property type="component" value="Unassembled WGS sequence"/>
</dbReference>
<dbReference type="InterPro" id="IPR014757">
    <property type="entry name" value="Tscrpt_reg_IclR_C"/>
</dbReference>
<organism evidence="6 7">
    <name type="scientific">Paratissierella segnis</name>
    <dbReference type="NCBI Taxonomy" id="2763679"/>
    <lineage>
        <taxon>Bacteria</taxon>
        <taxon>Bacillati</taxon>
        <taxon>Bacillota</taxon>
        <taxon>Tissierellia</taxon>
        <taxon>Tissierellales</taxon>
        <taxon>Tissierellaceae</taxon>
        <taxon>Paratissierella</taxon>
    </lineage>
</organism>
<dbReference type="PROSITE" id="PS51078">
    <property type="entry name" value="ICLR_ED"/>
    <property type="match status" value="1"/>
</dbReference>
<keyword evidence="3" id="KW-0804">Transcription</keyword>
<keyword evidence="2" id="KW-0238">DNA-binding</keyword>
<protein>
    <submittedName>
        <fullName evidence="6">IclR family transcriptional regulator</fullName>
    </submittedName>
</protein>
<dbReference type="PANTHER" id="PTHR30136:SF24">
    <property type="entry name" value="HTH-TYPE TRANSCRIPTIONAL REPRESSOR ALLR"/>
    <property type="match status" value="1"/>
</dbReference>
<dbReference type="GO" id="GO:0003677">
    <property type="term" value="F:DNA binding"/>
    <property type="evidence" value="ECO:0007669"/>
    <property type="project" value="UniProtKB-KW"/>
</dbReference>
<feature type="domain" description="HTH iclR-type" evidence="4">
    <location>
        <begin position="7"/>
        <end position="68"/>
    </location>
</feature>
<evidence type="ECO:0000313" key="7">
    <source>
        <dbReference type="Proteomes" id="UP000601171"/>
    </source>
</evidence>
<dbReference type="EMBL" id="JACRTG010000029">
    <property type="protein sequence ID" value="MBC8588947.1"/>
    <property type="molecule type" value="Genomic_DNA"/>
</dbReference>
<dbReference type="Gene3D" id="1.10.10.10">
    <property type="entry name" value="Winged helix-like DNA-binding domain superfamily/Winged helix DNA-binding domain"/>
    <property type="match status" value="1"/>
</dbReference>
<dbReference type="InterPro" id="IPR029016">
    <property type="entry name" value="GAF-like_dom_sf"/>
</dbReference>
<dbReference type="SUPFAM" id="SSF46785">
    <property type="entry name" value="Winged helix' DNA-binding domain"/>
    <property type="match status" value="1"/>
</dbReference>
<proteinExistence type="predicted"/>
<reference evidence="6" key="1">
    <citation type="submission" date="2020-08" db="EMBL/GenBank/DDBJ databases">
        <title>Genome public.</title>
        <authorList>
            <person name="Liu C."/>
            <person name="Sun Q."/>
        </authorList>
    </citation>
    <scope>NUCLEOTIDE SEQUENCE</scope>
    <source>
        <strain evidence="6">BX21</strain>
    </source>
</reference>
<dbReference type="Gene3D" id="3.30.450.40">
    <property type="match status" value="1"/>
</dbReference>
<gene>
    <name evidence="6" type="ORF">H8707_12050</name>
</gene>